<dbReference type="Pfam" id="PF01966">
    <property type="entry name" value="HD"/>
    <property type="match status" value="1"/>
</dbReference>
<dbReference type="Proteomes" id="UP000886757">
    <property type="component" value="Unassembled WGS sequence"/>
</dbReference>
<dbReference type="CDD" id="cd00077">
    <property type="entry name" value="HDc"/>
    <property type="match status" value="1"/>
</dbReference>
<dbReference type="EMBL" id="DVGK01000030">
    <property type="protein sequence ID" value="HIR12713.1"/>
    <property type="molecule type" value="Genomic_DNA"/>
</dbReference>
<evidence type="ECO:0000313" key="2">
    <source>
        <dbReference type="EMBL" id="HIR12713.1"/>
    </source>
</evidence>
<reference evidence="2" key="1">
    <citation type="submission" date="2020-10" db="EMBL/GenBank/DDBJ databases">
        <authorList>
            <person name="Gilroy R."/>
        </authorList>
    </citation>
    <scope>NUCLEOTIDE SEQUENCE</scope>
    <source>
        <strain evidence="2">ChiSjej4B22-8148</strain>
    </source>
</reference>
<comment type="caution">
    <text evidence="2">The sequence shown here is derived from an EMBL/GenBank/DDBJ whole genome shotgun (WGS) entry which is preliminary data.</text>
</comment>
<dbReference type="InterPro" id="IPR006674">
    <property type="entry name" value="HD_domain"/>
</dbReference>
<gene>
    <name evidence="2" type="ORF">IAB31_02175</name>
</gene>
<reference evidence="2" key="2">
    <citation type="journal article" date="2021" name="PeerJ">
        <title>Extensive microbial diversity within the chicken gut microbiome revealed by metagenomics and culture.</title>
        <authorList>
            <person name="Gilroy R."/>
            <person name="Ravi A."/>
            <person name="Getino M."/>
            <person name="Pursley I."/>
            <person name="Horton D.L."/>
            <person name="Alikhan N.F."/>
            <person name="Baker D."/>
            <person name="Gharbi K."/>
            <person name="Hall N."/>
            <person name="Watson M."/>
            <person name="Adriaenssens E.M."/>
            <person name="Foster-Nyarko E."/>
            <person name="Jarju S."/>
            <person name="Secka A."/>
            <person name="Antonio M."/>
            <person name="Oren A."/>
            <person name="Chaudhuri R.R."/>
            <person name="La Ragione R."/>
            <person name="Hildebrand F."/>
            <person name="Pallen M.J."/>
        </authorList>
    </citation>
    <scope>NUCLEOTIDE SEQUENCE</scope>
    <source>
        <strain evidence="2">ChiSjej4B22-8148</strain>
    </source>
</reference>
<evidence type="ECO:0000259" key="1">
    <source>
        <dbReference type="SMART" id="SM00471"/>
    </source>
</evidence>
<dbReference type="SUPFAM" id="SSF109604">
    <property type="entry name" value="HD-domain/PDEase-like"/>
    <property type="match status" value="1"/>
</dbReference>
<accession>A0A9D1AAK5</accession>
<dbReference type="SMART" id="SM00471">
    <property type="entry name" value="HDc"/>
    <property type="match status" value="1"/>
</dbReference>
<feature type="domain" description="HD/PDEase" evidence="1">
    <location>
        <begin position="36"/>
        <end position="152"/>
    </location>
</feature>
<proteinExistence type="predicted"/>
<organism evidence="2 3">
    <name type="scientific">Candidatus Choladousia intestinavium</name>
    <dbReference type="NCBI Taxonomy" id="2840727"/>
    <lineage>
        <taxon>Bacteria</taxon>
        <taxon>Bacillati</taxon>
        <taxon>Bacillota</taxon>
        <taxon>Clostridia</taxon>
        <taxon>Lachnospirales</taxon>
        <taxon>Lachnospiraceae</taxon>
        <taxon>Lachnospiraceae incertae sedis</taxon>
        <taxon>Candidatus Choladousia</taxon>
    </lineage>
</organism>
<evidence type="ECO:0000313" key="3">
    <source>
        <dbReference type="Proteomes" id="UP000886757"/>
    </source>
</evidence>
<dbReference type="Gene3D" id="1.10.3210.10">
    <property type="entry name" value="Hypothetical protein af1432"/>
    <property type="match status" value="1"/>
</dbReference>
<name>A0A9D1AAK5_9FIRM</name>
<sequence>MEIQWSEEVPPEYLAEIGPILKNREFLSLGRYVHHHKSNRLLHSMNVSYVSWKMAKHLGCDEKAAARAGLLHDFCPYDFKEETPTGEHQAFFHPKAAAENSCLYFEISKKEQEAILSHMFPLGPVPKSREAWIITAADKLCAVTELCHVAFALARRGRVVIRPALA</sequence>
<dbReference type="AlphaFoldDB" id="A0A9D1AAK5"/>
<dbReference type="InterPro" id="IPR003607">
    <property type="entry name" value="HD/PDEase_dom"/>
</dbReference>
<protein>
    <submittedName>
        <fullName evidence="2">HD domain-containing protein</fullName>
    </submittedName>
</protein>